<dbReference type="Gene3D" id="3.40.1090.10">
    <property type="entry name" value="Cytosolic phospholipase A2 catalytic domain"/>
    <property type="match status" value="1"/>
</dbReference>
<dbReference type="RefSeq" id="WP_344693688.1">
    <property type="nucleotide sequence ID" value="NZ_BAABBF010000005.1"/>
</dbReference>
<dbReference type="Proteomes" id="UP001500523">
    <property type="component" value="Unassembled WGS sequence"/>
</dbReference>
<keyword evidence="2" id="KW-0442">Lipid degradation</keyword>
<dbReference type="InterPro" id="IPR016035">
    <property type="entry name" value="Acyl_Trfase/lysoPLipase"/>
</dbReference>
<evidence type="ECO:0000256" key="2">
    <source>
        <dbReference type="PROSITE-ProRule" id="PRU01161"/>
    </source>
</evidence>
<dbReference type="InterPro" id="IPR002641">
    <property type="entry name" value="PNPLA_dom"/>
</dbReference>
<dbReference type="NCBIfam" id="TIGR03607">
    <property type="entry name" value="patatin-like protein"/>
    <property type="match status" value="1"/>
</dbReference>
<sequence length="751" mass="81186">MREKELRLALVCYGGISLAVYMHGITKEIWHLARASHAYHAGADPVGGTAMVYHALLGEIEERGDLRLRVLADIIAGASAGGINGVFLAQAIATGQSLDPLTDLWLASADVEALIDPAAAPASRFAKVWALPIAWMAAGRSAEAVDDLDEAATRDEVRAKLSHFVRSRWFEPPFGGATFTGLLLDALTAMAASERGPRLLPAGQPLDLFVTVTDFAGHPERLALNSPSEVVETEHRIVIGFSDGGAAADTLAAMPDLVFAARATSSFPGAFPPFSVGELDRVLADRAIDWPLRQAFLARALPRHAAAGQAERAILIDGSVLANAPFRPAIDALRERPARRQIDRRFVYIDPSPGMKFRLSAQQGTPGFFQTILGALSELPRQQPIRDNLDALADRSRRVERLAAIVEAIRPAVETQVDMLFGRTLFLHRPTQKRLATWRRRAQAAAAAQAGYGFVAYGHLKLAGVVDLLGRIANGIAGERLDPGQRRAEAIRAVTPGDAGGDAAIAFLRRFDTGYRIRRLRLLARRLGELEESRDPGSLGSMRDAIYDSLAAYLDAQLSEPHAQLTAAAKAMRPDATNFLEGLAASLDLPRLDVEADARLATALAGLDRDARRPLILAYLGFPFFDAATLPLLQGEGLDEFDAIRVDRIAPDDAVAIRPGGAEATLKGIQFSNFGAFFSRAYRENDYLWGRLHGAERLIDIVVSTMPSPARLGPGRVSAIKRRAFLAILEEEQARLTAIQPLIASLRVELG</sequence>
<dbReference type="InterPro" id="IPR019894">
    <property type="entry name" value="Patatin-related_protein"/>
</dbReference>
<feature type="short sequence motif" description="GXSXG" evidence="2">
    <location>
        <begin position="77"/>
        <end position="81"/>
    </location>
</feature>
<evidence type="ECO:0000313" key="4">
    <source>
        <dbReference type="EMBL" id="GAA3714904.1"/>
    </source>
</evidence>
<evidence type="ECO:0000256" key="1">
    <source>
        <dbReference type="ARBA" id="ARBA00023098"/>
    </source>
</evidence>
<name>A0ABP7E8U6_9SPHN</name>
<dbReference type="PROSITE" id="PS51635">
    <property type="entry name" value="PNPLA"/>
    <property type="match status" value="1"/>
</dbReference>
<dbReference type="Pfam" id="PF11856">
    <property type="entry name" value="DUF3376"/>
    <property type="match status" value="1"/>
</dbReference>
<keyword evidence="1 2" id="KW-0443">Lipid metabolism</keyword>
<reference evidence="5" key="1">
    <citation type="journal article" date="2019" name="Int. J. Syst. Evol. Microbiol.">
        <title>The Global Catalogue of Microorganisms (GCM) 10K type strain sequencing project: providing services to taxonomists for standard genome sequencing and annotation.</title>
        <authorList>
            <consortium name="The Broad Institute Genomics Platform"/>
            <consortium name="The Broad Institute Genome Sequencing Center for Infectious Disease"/>
            <person name="Wu L."/>
            <person name="Ma J."/>
        </authorList>
    </citation>
    <scope>NUCLEOTIDE SEQUENCE [LARGE SCALE GENOMIC DNA]</scope>
    <source>
        <strain evidence="5">JCM 17498</strain>
    </source>
</reference>
<accession>A0ABP7E8U6</accession>
<feature type="active site" description="Nucleophile" evidence="2">
    <location>
        <position position="79"/>
    </location>
</feature>
<keyword evidence="5" id="KW-1185">Reference proteome</keyword>
<protein>
    <recommendedName>
        <fullName evidence="3">PNPLA domain-containing protein</fullName>
    </recommendedName>
</protein>
<comment type="caution">
    <text evidence="4">The sequence shown here is derived from an EMBL/GenBank/DDBJ whole genome shotgun (WGS) entry which is preliminary data.</text>
</comment>
<feature type="active site" description="Proton acceptor" evidence="2">
    <location>
        <position position="317"/>
    </location>
</feature>
<evidence type="ECO:0000313" key="5">
    <source>
        <dbReference type="Proteomes" id="UP001500523"/>
    </source>
</evidence>
<dbReference type="SUPFAM" id="SSF52151">
    <property type="entry name" value="FabD/lysophospholipase-like"/>
    <property type="match status" value="1"/>
</dbReference>
<proteinExistence type="predicted"/>
<keyword evidence="2" id="KW-0378">Hydrolase</keyword>
<gene>
    <name evidence="4" type="ORF">GCM10022268_24490</name>
</gene>
<dbReference type="EMBL" id="BAABBF010000005">
    <property type="protein sequence ID" value="GAA3714904.1"/>
    <property type="molecule type" value="Genomic_DNA"/>
</dbReference>
<evidence type="ECO:0000259" key="3">
    <source>
        <dbReference type="PROSITE" id="PS51635"/>
    </source>
</evidence>
<feature type="domain" description="PNPLA" evidence="3">
    <location>
        <begin position="10"/>
        <end position="330"/>
    </location>
</feature>
<comment type="caution">
    <text evidence="2">Lacks conserved residue(s) required for the propagation of feature annotation.</text>
</comment>
<organism evidence="4 5">
    <name type="scientific">Sphingomonas cynarae</name>
    <dbReference type="NCBI Taxonomy" id="930197"/>
    <lineage>
        <taxon>Bacteria</taxon>
        <taxon>Pseudomonadati</taxon>
        <taxon>Pseudomonadota</taxon>
        <taxon>Alphaproteobacteria</taxon>
        <taxon>Sphingomonadales</taxon>
        <taxon>Sphingomonadaceae</taxon>
        <taxon>Sphingomonas</taxon>
    </lineage>
</organism>
<dbReference type="Pfam" id="PF01734">
    <property type="entry name" value="Patatin"/>
    <property type="match status" value="1"/>
</dbReference>
<dbReference type="InterPro" id="IPR024282">
    <property type="entry name" value="DUF3376"/>
</dbReference>